<feature type="region of interest" description="Disordered" evidence="1">
    <location>
        <begin position="138"/>
        <end position="159"/>
    </location>
</feature>
<evidence type="ECO:0000313" key="3">
    <source>
        <dbReference type="Proteomes" id="UP001215598"/>
    </source>
</evidence>
<name>A0AAD7GK03_9AGAR</name>
<sequence length="169" mass="18394">MEPEDSEPYLNTSDSDTTIATMDTEAAGPTPPPPPNNKKCSGGPVPPPSSLQTLKHPHHTAITSTVAAKRSRRRWSSLPGMWHTLLRISSTWWGDGIQGWPLVEANGHIFAVLAEDPFTAHPHGLHVDPVGWNVGADLRPPTSHPLTSSQPEPAPRRRERCELSLCDAL</sequence>
<comment type="caution">
    <text evidence="2">The sequence shown here is derived from an EMBL/GenBank/DDBJ whole genome shotgun (WGS) entry which is preliminary data.</text>
</comment>
<organism evidence="2 3">
    <name type="scientific">Mycena metata</name>
    <dbReference type="NCBI Taxonomy" id="1033252"/>
    <lineage>
        <taxon>Eukaryota</taxon>
        <taxon>Fungi</taxon>
        <taxon>Dikarya</taxon>
        <taxon>Basidiomycota</taxon>
        <taxon>Agaricomycotina</taxon>
        <taxon>Agaricomycetes</taxon>
        <taxon>Agaricomycetidae</taxon>
        <taxon>Agaricales</taxon>
        <taxon>Marasmiineae</taxon>
        <taxon>Mycenaceae</taxon>
        <taxon>Mycena</taxon>
    </lineage>
</organism>
<keyword evidence="3" id="KW-1185">Reference proteome</keyword>
<evidence type="ECO:0000256" key="1">
    <source>
        <dbReference type="SAM" id="MobiDB-lite"/>
    </source>
</evidence>
<dbReference type="AlphaFoldDB" id="A0AAD7GK03"/>
<accession>A0AAD7GK03</accession>
<evidence type="ECO:0000313" key="2">
    <source>
        <dbReference type="EMBL" id="KAJ7692659.1"/>
    </source>
</evidence>
<gene>
    <name evidence="2" type="ORF">B0H16DRAFT_1486364</name>
</gene>
<feature type="region of interest" description="Disordered" evidence="1">
    <location>
        <begin position="1"/>
        <end position="56"/>
    </location>
</feature>
<proteinExistence type="predicted"/>
<reference evidence="2" key="1">
    <citation type="submission" date="2023-03" db="EMBL/GenBank/DDBJ databases">
        <title>Massive genome expansion in bonnet fungi (Mycena s.s.) driven by repeated elements and novel gene families across ecological guilds.</title>
        <authorList>
            <consortium name="Lawrence Berkeley National Laboratory"/>
            <person name="Harder C.B."/>
            <person name="Miyauchi S."/>
            <person name="Viragh M."/>
            <person name="Kuo A."/>
            <person name="Thoen E."/>
            <person name="Andreopoulos B."/>
            <person name="Lu D."/>
            <person name="Skrede I."/>
            <person name="Drula E."/>
            <person name="Henrissat B."/>
            <person name="Morin E."/>
            <person name="Kohler A."/>
            <person name="Barry K."/>
            <person name="LaButti K."/>
            <person name="Morin E."/>
            <person name="Salamov A."/>
            <person name="Lipzen A."/>
            <person name="Mereny Z."/>
            <person name="Hegedus B."/>
            <person name="Baldrian P."/>
            <person name="Stursova M."/>
            <person name="Weitz H."/>
            <person name="Taylor A."/>
            <person name="Grigoriev I.V."/>
            <person name="Nagy L.G."/>
            <person name="Martin F."/>
            <person name="Kauserud H."/>
        </authorList>
    </citation>
    <scope>NUCLEOTIDE SEQUENCE</scope>
    <source>
        <strain evidence="2">CBHHK182m</strain>
    </source>
</reference>
<protein>
    <submittedName>
        <fullName evidence="2">Uncharacterized protein</fullName>
    </submittedName>
</protein>
<feature type="compositionally biased region" description="Polar residues" evidence="1">
    <location>
        <begin position="9"/>
        <end position="21"/>
    </location>
</feature>
<dbReference type="Proteomes" id="UP001215598">
    <property type="component" value="Unassembled WGS sequence"/>
</dbReference>
<dbReference type="EMBL" id="JARKIB010000758">
    <property type="protein sequence ID" value="KAJ7692659.1"/>
    <property type="molecule type" value="Genomic_DNA"/>
</dbReference>